<dbReference type="PANTHER" id="PTHR14865:SF2">
    <property type="entry name" value="CST COMPLEX SUBUNIT CTC1"/>
    <property type="match status" value="1"/>
</dbReference>
<evidence type="ECO:0000256" key="5">
    <source>
        <dbReference type="ARBA" id="ARBA00022454"/>
    </source>
</evidence>
<protein>
    <recommendedName>
        <fullName evidence="4">CST complex subunit CTC1</fullName>
    </recommendedName>
</protein>
<evidence type="ECO:0000256" key="6">
    <source>
        <dbReference type="ARBA" id="ARBA00022895"/>
    </source>
</evidence>
<dbReference type="PANTHER" id="PTHR14865">
    <property type="entry name" value="CST COMPLEX SUBUNIT CTC1"/>
    <property type="match status" value="1"/>
</dbReference>
<dbReference type="GO" id="GO:0045740">
    <property type="term" value="P:positive regulation of DNA replication"/>
    <property type="evidence" value="ECO:0007669"/>
    <property type="project" value="TreeGrafter"/>
</dbReference>
<name>A0A7N0TPT0_KALFE</name>
<evidence type="ECO:0000256" key="8">
    <source>
        <dbReference type="ARBA" id="ARBA00023242"/>
    </source>
</evidence>
<feature type="region of interest" description="Disordered" evidence="9">
    <location>
        <begin position="24"/>
        <end position="48"/>
    </location>
</feature>
<proteinExistence type="inferred from homology"/>
<organism evidence="10 11">
    <name type="scientific">Kalanchoe fedtschenkoi</name>
    <name type="common">Lavender scallops</name>
    <name type="synonym">South American air plant</name>
    <dbReference type="NCBI Taxonomy" id="63787"/>
    <lineage>
        <taxon>Eukaryota</taxon>
        <taxon>Viridiplantae</taxon>
        <taxon>Streptophyta</taxon>
        <taxon>Embryophyta</taxon>
        <taxon>Tracheophyta</taxon>
        <taxon>Spermatophyta</taxon>
        <taxon>Magnoliopsida</taxon>
        <taxon>eudicotyledons</taxon>
        <taxon>Gunneridae</taxon>
        <taxon>Pentapetalae</taxon>
        <taxon>Saxifragales</taxon>
        <taxon>Crassulaceae</taxon>
        <taxon>Kalanchoe</taxon>
    </lineage>
</organism>
<dbReference type="InterPro" id="IPR042617">
    <property type="entry name" value="CTC1-like"/>
</dbReference>
<reference evidence="10" key="1">
    <citation type="submission" date="2021-01" db="UniProtKB">
        <authorList>
            <consortium name="EnsemblPlants"/>
        </authorList>
    </citation>
    <scope>IDENTIFICATION</scope>
</reference>
<evidence type="ECO:0000313" key="11">
    <source>
        <dbReference type="Proteomes" id="UP000594263"/>
    </source>
</evidence>
<dbReference type="OMA" id="IILNACW"/>
<dbReference type="GO" id="GO:0042162">
    <property type="term" value="F:telomeric DNA binding"/>
    <property type="evidence" value="ECO:0007669"/>
    <property type="project" value="TreeGrafter"/>
</dbReference>
<keyword evidence="7" id="KW-0238">DNA-binding</keyword>
<evidence type="ECO:0000256" key="1">
    <source>
        <dbReference type="ARBA" id="ARBA00004123"/>
    </source>
</evidence>
<evidence type="ECO:0000256" key="9">
    <source>
        <dbReference type="SAM" id="MobiDB-lite"/>
    </source>
</evidence>
<keyword evidence="5" id="KW-0158">Chromosome</keyword>
<accession>A0A7N0TPT0</accession>
<evidence type="ECO:0000256" key="3">
    <source>
        <dbReference type="ARBA" id="ARBA00006332"/>
    </source>
</evidence>
<comment type="similarity">
    <text evidence="3">Belongs to the CTC1 family.</text>
</comment>
<dbReference type="GO" id="GO:1990879">
    <property type="term" value="C:CST complex"/>
    <property type="evidence" value="ECO:0007669"/>
    <property type="project" value="TreeGrafter"/>
</dbReference>
<comment type="subcellular location">
    <subcellularLocation>
        <location evidence="2">Chromosome</location>
        <location evidence="2">Telomere</location>
    </subcellularLocation>
    <subcellularLocation>
        <location evidence="1">Nucleus</location>
    </subcellularLocation>
</comment>
<keyword evidence="6" id="KW-0779">Telomere</keyword>
<keyword evidence="11" id="KW-1185">Reference proteome</keyword>
<dbReference type="Gramene" id="Kaladp0042s0055.1.v1.1">
    <property type="protein sequence ID" value="Kaladp0042s0055.1.v1.1"/>
    <property type="gene ID" value="Kaladp0042s0055.v1.1"/>
</dbReference>
<dbReference type="GO" id="GO:0003697">
    <property type="term" value="F:single-stranded DNA binding"/>
    <property type="evidence" value="ECO:0007669"/>
    <property type="project" value="TreeGrafter"/>
</dbReference>
<evidence type="ECO:0000256" key="2">
    <source>
        <dbReference type="ARBA" id="ARBA00004574"/>
    </source>
</evidence>
<dbReference type="EnsemblPlants" id="Kaladp0042s0055.1.v1.1">
    <property type="protein sequence ID" value="Kaladp0042s0055.1.v1.1"/>
    <property type="gene ID" value="Kaladp0042s0055.v1.1"/>
</dbReference>
<dbReference type="InterPro" id="IPR028262">
    <property type="entry name" value="CTC1_plant"/>
</dbReference>
<dbReference type="Proteomes" id="UP000594263">
    <property type="component" value="Unplaced"/>
</dbReference>
<dbReference type="GO" id="GO:0010833">
    <property type="term" value="P:telomere maintenance via telomere lengthening"/>
    <property type="evidence" value="ECO:0007669"/>
    <property type="project" value="TreeGrafter"/>
</dbReference>
<sequence length="1316" mass="146332">MDSVDVIRVSELLNRSQPCTAACSLQSPSSHLPRGRPIPPPASHESSFGLGKWQKDSNFTTLEVLDRPPVLIGCVVLPTEDVLKTCECPGRNSCLVFLDGDAGICCDILSFDVGVIRRQIRVLAWNYIPFKGSGGFLEIIRWEFLDSGGSWMKPCSGVSSLQLESTDFVNRMDDPKARYFVHGFVDAVSPVKVPGVGDKENDSATSLRGFLVHIMSCQCKLCKSKDSEVVFRNVSKGGSSGHCYDKCVTGFFPGSAASLHPVMIKLTGRFVILSFLRKKMVFIGKKEGQLMYIIGYKSLLRVLKLINRQPLDKNITFKGKGESGVYIGVIRGIYMQGMIMELENEVWLLDTDRSASLIHSLRVGALISLKNVHFVKCKFSWAKNLILGRFVKTIINVQCFSPLTTSSCISTHSPSQLGKFIDSLAFSARLWVLLLIASFSKKFAGILSDKEILGSKHNGVFMEFCHHVSSDCAAEANYDHLKLVLPISNFIHRFGYSCPMEDKNCPLLDFEGSNSLPNRKIVSSEDINVVLIGRLQISPSTGRFQLVDATGGINIIISGLSFNLDAQKLYEINKYYLVIEDRPASVDTSALKNKLFSFREVFQYCPPSKADIVPYVFCNMENVNIINPSSDWDNNLNKVRTGTFDVLKLTHKFPLLQNAGPAISDNISMFAEAVVLPWKLTLDPKCSNLNSSEDCDGRAEVVEHIECESGLKTFCNKRRKCEYVPRNGLGSSLKFLNGTVPEAANPVNDVFVPCIKSCPIQTCDSGGPVQLPCSIIIRSGEKHIRNLPGLLDLVKSDFFKKGSKSAANADKILIEFKSDSFLDYEALEIGGYYILKNEKREFESSRSSKKVVITPLRRIWSLSFTYTNSMNDVLAGKVSQMDSCNDDTDKYSKVLRQTELLFQRSNTGCSRISSDVEVRLSSKFKSLLEGDSTHTQEDSFNSVVKPYKVTSSLALDSGCRLPVGKLISFHGHVMRVESFNQEPVSNKRTLEEFRGFSHRKYHQGTSTRVRIHVLLSNDTVMILLCSNVHTFPIGFGPGVDAHFRRILHSRNDEYLLTPASFVEITSIKTSIKHNIDDHSSLSCVPKASKVSTFGSVASGLINQMTHFAESEPLRIRCRVLAIHILVFEKNDSSQKDIKCNHADHPNIPLSGFILDDGSSTCCCWAKADKAAAFLKMDEEVPSQASESRRWFENRTASRSTASYLLNKILKKHQRITVKNYGSACELPGPDLIVSASPPAIVDESDEEMVKCIVINACVGTPLNVVGSVMDPDAVKQLEKHVREMEMTLLPMLNIWAEEVFFPNALHEARDLIRDLL</sequence>
<keyword evidence="8" id="KW-0539">Nucleus</keyword>
<evidence type="ECO:0000313" key="10">
    <source>
        <dbReference type="EnsemblPlants" id="Kaladp0042s0055.1.v1.1"/>
    </source>
</evidence>
<evidence type="ECO:0000256" key="4">
    <source>
        <dbReference type="ARBA" id="ARBA00016175"/>
    </source>
</evidence>
<evidence type="ECO:0000256" key="7">
    <source>
        <dbReference type="ARBA" id="ARBA00023125"/>
    </source>
</evidence>
<dbReference type="Pfam" id="PF15491">
    <property type="entry name" value="CTC1_2"/>
    <property type="match status" value="1"/>
</dbReference>